<dbReference type="GO" id="GO:0006281">
    <property type="term" value="P:DNA repair"/>
    <property type="evidence" value="ECO:0007669"/>
    <property type="project" value="UniProtKB-KW"/>
</dbReference>
<proteinExistence type="inferred from homology"/>
<protein>
    <recommendedName>
        <fullName evidence="4">Type-4 uracil-DNA glycosylase</fullName>
        <ecNumber evidence="3">3.2.2.27</ecNumber>
    </recommendedName>
</protein>
<dbReference type="AlphaFoldDB" id="A0A2I7N3X8"/>
<dbReference type="NCBIfam" id="TIGR00758">
    <property type="entry name" value="UDG_fam4"/>
    <property type="match status" value="1"/>
</dbReference>
<comment type="similarity">
    <text evidence="2">Belongs to the uracil-DNA glycosylase (UDG) superfamily. Type 4 (UDGa) family.</text>
</comment>
<dbReference type="EC" id="3.2.2.27" evidence="3"/>
<evidence type="ECO:0000256" key="7">
    <source>
        <dbReference type="ARBA" id="ARBA00022763"/>
    </source>
</evidence>
<dbReference type="InterPro" id="IPR005273">
    <property type="entry name" value="Ura-DNA_glyco_family4"/>
</dbReference>
<keyword evidence="14" id="KW-1185">Reference proteome</keyword>
<dbReference type="PANTHER" id="PTHR33693:SF1">
    <property type="entry name" value="TYPE-4 URACIL-DNA GLYCOSYLASE"/>
    <property type="match status" value="1"/>
</dbReference>
<organism evidence="13 14">
    <name type="scientific">Aquella oligotrophica</name>
    <dbReference type="NCBI Taxonomy" id="2067065"/>
    <lineage>
        <taxon>Bacteria</taxon>
        <taxon>Pseudomonadati</taxon>
        <taxon>Pseudomonadota</taxon>
        <taxon>Betaproteobacteria</taxon>
        <taxon>Neisseriales</taxon>
        <taxon>Neisseriaceae</taxon>
        <taxon>Aquella</taxon>
    </lineage>
</organism>
<evidence type="ECO:0000313" key="14">
    <source>
        <dbReference type="Proteomes" id="UP000236655"/>
    </source>
</evidence>
<dbReference type="Proteomes" id="UP000236655">
    <property type="component" value="Chromosome"/>
</dbReference>
<dbReference type="Pfam" id="PF03167">
    <property type="entry name" value="UDG"/>
    <property type="match status" value="1"/>
</dbReference>
<keyword evidence="5" id="KW-0004">4Fe-4S</keyword>
<evidence type="ECO:0000313" key="13">
    <source>
        <dbReference type="EMBL" id="AUR51131.1"/>
    </source>
</evidence>
<keyword evidence="10" id="KW-0411">Iron-sulfur</keyword>
<dbReference type="SMART" id="SM00986">
    <property type="entry name" value="UDG"/>
    <property type="match status" value="1"/>
</dbReference>
<dbReference type="Gene3D" id="3.40.470.10">
    <property type="entry name" value="Uracil-DNA glycosylase-like domain"/>
    <property type="match status" value="1"/>
</dbReference>
<dbReference type="GO" id="GO:0046872">
    <property type="term" value="F:metal ion binding"/>
    <property type="evidence" value="ECO:0007669"/>
    <property type="project" value="UniProtKB-KW"/>
</dbReference>
<dbReference type="EMBL" id="CP024847">
    <property type="protein sequence ID" value="AUR51131.1"/>
    <property type="molecule type" value="Genomic_DNA"/>
</dbReference>
<dbReference type="SUPFAM" id="SSF52141">
    <property type="entry name" value="Uracil-DNA glycosylase-like"/>
    <property type="match status" value="1"/>
</dbReference>
<feature type="domain" description="Uracil-DNA glycosylase-like" evidence="12">
    <location>
        <begin position="136"/>
        <end position="283"/>
    </location>
</feature>
<keyword evidence="7" id="KW-0227">DNA damage</keyword>
<sequence>MKKSEQNSLSLLIGNLWVPKADVIADLRTKNQLPEAELRSISNKEKIKPDAEMREINPVAIIEEEKPLIKPVLEEESESKKNIVRKDTPVVNESSPQATQLTPEKMILIDNWQELEHQIINCQKCKLCYGRKNVVIDRGKRNARWMFIGEGPGEQEDIQGKPFVGASGQLLDKMITAMQLSPENDVYIANVVKCRPPNNRNPNEEEIAACSNYLLSQIAMVKPDIIITLGRFAIQTLLKTTLAVGKLRNKVNYYQDTPVIATYHPSYLLRTPEAKKDAWADLQLAMKTFKS</sequence>
<evidence type="ECO:0000256" key="1">
    <source>
        <dbReference type="ARBA" id="ARBA00001400"/>
    </source>
</evidence>
<dbReference type="KEGG" id="nba:CUN60_02040"/>
<evidence type="ECO:0000256" key="5">
    <source>
        <dbReference type="ARBA" id="ARBA00022485"/>
    </source>
</evidence>
<evidence type="ECO:0000256" key="11">
    <source>
        <dbReference type="ARBA" id="ARBA00023204"/>
    </source>
</evidence>
<dbReference type="RefSeq" id="WP_102950431.1">
    <property type="nucleotide sequence ID" value="NZ_CP024847.1"/>
</dbReference>
<keyword evidence="9" id="KW-0408">Iron</keyword>
<dbReference type="InterPro" id="IPR051536">
    <property type="entry name" value="UDG_Type-4/5"/>
</dbReference>
<reference evidence="14" key="1">
    <citation type="submission" date="2017-11" db="EMBL/GenBank/DDBJ databases">
        <authorList>
            <person name="Chan K.G."/>
            <person name="Lee L.S."/>
        </authorList>
    </citation>
    <scope>NUCLEOTIDE SEQUENCE [LARGE SCALE GENOMIC DNA]</scope>
    <source>
        <strain evidence="14">DSM 100970</strain>
    </source>
</reference>
<name>A0A2I7N3X8_9NEIS</name>
<dbReference type="InterPro" id="IPR005122">
    <property type="entry name" value="Uracil-DNA_glycosylase-like"/>
</dbReference>
<evidence type="ECO:0000256" key="3">
    <source>
        <dbReference type="ARBA" id="ARBA00012030"/>
    </source>
</evidence>
<dbReference type="InterPro" id="IPR036895">
    <property type="entry name" value="Uracil-DNA_glycosylase-like_sf"/>
</dbReference>
<comment type="catalytic activity">
    <reaction evidence="1">
        <text>Hydrolyzes single-stranded DNA or mismatched double-stranded DNA and polynucleotides, releasing free uracil.</text>
        <dbReference type="EC" id="3.2.2.27"/>
    </reaction>
</comment>
<evidence type="ECO:0000256" key="8">
    <source>
        <dbReference type="ARBA" id="ARBA00022801"/>
    </source>
</evidence>
<dbReference type="GO" id="GO:0051539">
    <property type="term" value="F:4 iron, 4 sulfur cluster binding"/>
    <property type="evidence" value="ECO:0007669"/>
    <property type="project" value="UniProtKB-KW"/>
</dbReference>
<dbReference type="OrthoDB" id="5290748at2"/>
<evidence type="ECO:0000256" key="9">
    <source>
        <dbReference type="ARBA" id="ARBA00023004"/>
    </source>
</evidence>
<evidence type="ECO:0000256" key="2">
    <source>
        <dbReference type="ARBA" id="ARBA00006521"/>
    </source>
</evidence>
<dbReference type="PANTHER" id="PTHR33693">
    <property type="entry name" value="TYPE-5 URACIL-DNA GLYCOSYLASE"/>
    <property type="match status" value="1"/>
</dbReference>
<keyword evidence="11" id="KW-0234">DNA repair</keyword>
<dbReference type="GO" id="GO:0004844">
    <property type="term" value="F:uracil DNA N-glycosylase activity"/>
    <property type="evidence" value="ECO:0007669"/>
    <property type="project" value="UniProtKB-EC"/>
</dbReference>
<keyword evidence="6" id="KW-0479">Metal-binding</keyword>
<evidence type="ECO:0000256" key="6">
    <source>
        <dbReference type="ARBA" id="ARBA00022723"/>
    </source>
</evidence>
<dbReference type="SMART" id="SM00987">
    <property type="entry name" value="UreE_C"/>
    <property type="match status" value="1"/>
</dbReference>
<accession>A0A2I7N3X8</accession>
<keyword evidence="8" id="KW-0378">Hydrolase</keyword>
<dbReference type="CDD" id="cd10030">
    <property type="entry name" value="UDG-F4_TTUDGA_SPO1dp_like"/>
    <property type="match status" value="1"/>
</dbReference>
<evidence type="ECO:0000256" key="10">
    <source>
        <dbReference type="ARBA" id="ARBA00023014"/>
    </source>
</evidence>
<evidence type="ECO:0000259" key="12">
    <source>
        <dbReference type="SMART" id="SM00986"/>
    </source>
</evidence>
<gene>
    <name evidence="13" type="ORF">CUN60_02040</name>
</gene>
<evidence type="ECO:0000256" key="4">
    <source>
        <dbReference type="ARBA" id="ARBA00019403"/>
    </source>
</evidence>